<evidence type="ECO:0000259" key="2">
    <source>
        <dbReference type="PROSITE" id="PS51352"/>
    </source>
</evidence>
<dbReference type="Proteomes" id="UP000308901">
    <property type="component" value="Unassembled WGS sequence"/>
</dbReference>
<evidence type="ECO:0000313" key="3">
    <source>
        <dbReference type="EMBL" id="TLP39567.1"/>
    </source>
</evidence>
<protein>
    <submittedName>
        <fullName evidence="3">Thioredoxin</fullName>
    </submittedName>
</protein>
<dbReference type="InterPro" id="IPR036249">
    <property type="entry name" value="Thioredoxin-like_sf"/>
</dbReference>
<feature type="domain" description="Thioredoxin" evidence="2">
    <location>
        <begin position="6"/>
        <end position="163"/>
    </location>
</feature>
<dbReference type="PROSITE" id="PS51352">
    <property type="entry name" value="THIOREDOXIN_2"/>
    <property type="match status" value="1"/>
</dbReference>
<evidence type="ECO:0000313" key="4">
    <source>
        <dbReference type="Proteomes" id="UP000308901"/>
    </source>
</evidence>
<comment type="caution">
    <text evidence="3">The sequence shown here is derived from an EMBL/GenBank/DDBJ whole genome shotgun (WGS) entry which is preliminary data.</text>
</comment>
<dbReference type="InterPro" id="IPR012336">
    <property type="entry name" value="Thioredoxin-like_fold"/>
</dbReference>
<sequence length="338" mass="39527">MLKKLLALIFIASMFLTNLNANEKGKVTGGSYHEWPSWFKESFLNIGEDIEEAKEEDKHVILFLSLDFCPYCTKMLDDNFKEGAKNQEYIQNNFDVIGINIKGSRELALNEEQSMTEKEYADYLKVMYTPTIIFLNQNNEQVVRVNGYRSEPNFKLILDYVKNKEYKNMELTTYLEKVKNKTFYTLKDNSMYKDISDLSKIDSPLAVIFEDGSCTQCDYMYNTTFKNKDVQEEMGKFTVIRFDATSKEKIITPDGTTTTPYDWAKQISLDYRPGILLFDDKKEIARIDALLFSFHFKELFRYVSGEYYKEYPTFLDYLGPRQQELINAGINIDLSDKI</sequence>
<feature type="chain" id="PRO_5024323299" evidence="1">
    <location>
        <begin position="22"/>
        <end position="338"/>
    </location>
</feature>
<dbReference type="EMBL" id="VANU01000002">
    <property type="protein sequence ID" value="TLP39567.1"/>
    <property type="molecule type" value="Genomic_DNA"/>
</dbReference>
<dbReference type="Gene3D" id="3.40.30.10">
    <property type="entry name" value="Glutaredoxin"/>
    <property type="match status" value="2"/>
</dbReference>
<dbReference type="RefSeq" id="WP_138152150.1">
    <property type="nucleotide sequence ID" value="NZ_VANU01000002.1"/>
</dbReference>
<dbReference type="Pfam" id="PF13098">
    <property type="entry name" value="Thioredoxin_2"/>
    <property type="match status" value="2"/>
</dbReference>
<organism evidence="3 4">
    <name type="scientific">Arcobacter arenosus</name>
    <dbReference type="NCBI Taxonomy" id="2576037"/>
    <lineage>
        <taxon>Bacteria</taxon>
        <taxon>Pseudomonadati</taxon>
        <taxon>Campylobacterota</taxon>
        <taxon>Epsilonproteobacteria</taxon>
        <taxon>Campylobacterales</taxon>
        <taxon>Arcobacteraceae</taxon>
        <taxon>Arcobacter</taxon>
    </lineage>
</organism>
<dbReference type="SUPFAM" id="SSF52833">
    <property type="entry name" value="Thioredoxin-like"/>
    <property type="match status" value="2"/>
</dbReference>
<name>A0A5R8Y2M2_9BACT</name>
<dbReference type="InterPro" id="IPR013766">
    <property type="entry name" value="Thioredoxin_domain"/>
</dbReference>
<reference evidence="3 4" key="1">
    <citation type="submission" date="2019-05" db="EMBL/GenBank/DDBJ databases">
        <title>Arcobacter sp. nov., isolated from sea sediment.</title>
        <authorList>
            <person name="Kim W."/>
        </authorList>
    </citation>
    <scope>NUCLEOTIDE SEQUENCE [LARGE SCALE GENOMIC DNA]</scope>
    <source>
        <strain evidence="3 4">CAU 1517</strain>
    </source>
</reference>
<proteinExistence type="predicted"/>
<dbReference type="OrthoDB" id="9811036at2"/>
<dbReference type="AlphaFoldDB" id="A0A5R8Y2M2"/>
<evidence type="ECO:0000256" key="1">
    <source>
        <dbReference type="SAM" id="SignalP"/>
    </source>
</evidence>
<feature type="signal peptide" evidence="1">
    <location>
        <begin position="1"/>
        <end position="21"/>
    </location>
</feature>
<keyword evidence="4" id="KW-1185">Reference proteome</keyword>
<gene>
    <name evidence="3" type="ORF">FDK22_06790</name>
</gene>
<accession>A0A5R8Y2M2</accession>
<keyword evidence="1" id="KW-0732">Signal</keyword>